<keyword evidence="4" id="KW-1185">Reference proteome</keyword>
<organism evidence="3 4">
    <name type="scientific">Intrasporangium calvum (strain ATCC 23552 / DSM 43043 / JCM 3097 / NBRC 12989 / NCIMB 10167 / NRRL B-3866 / 7 KIP)</name>
    <dbReference type="NCBI Taxonomy" id="710696"/>
    <lineage>
        <taxon>Bacteria</taxon>
        <taxon>Bacillati</taxon>
        <taxon>Actinomycetota</taxon>
        <taxon>Actinomycetes</taxon>
        <taxon>Micrococcales</taxon>
        <taxon>Intrasporangiaceae</taxon>
        <taxon>Intrasporangium</taxon>
    </lineage>
</organism>
<dbReference type="AlphaFoldDB" id="E6S8F2"/>
<dbReference type="PANTHER" id="PTHR43072:SF60">
    <property type="entry name" value="L-2,4-DIAMINOBUTYRIC ACID ACETYLTRANSFERASE"/>
    <property type="match status" value="1"/>
</dbReference>
<proteinExistence type="predicted"/>
<dbReference type="SUPFAM" id="SSF55729">
    <property type="entry name" value="Acyl-CoA N-acyltransferases (Nat)"/>
    <property type="match status" value="1"/>
</dbReference>
<evidence type="ECO:0000256" key="1">
    <source>
        <dbReference type="SAM" id="MobiDB-lite"/>
    </source>
</evidence>
<dbReference type="InterPro" id="IPR000182">
    <property type="entry name" value="GNAT_dom"/>
</dbReference>
<feature type="region of interest" description="Disordered" evidence="1">
    <location>
        <begin position="1"/>
        <end position="30"/>
    </location>
</feature>
<dbReference type="GO" id="GO:0016747">
    <property type="term" value="F:acyltransferase activity, transferring groups other than amino-acyl groups"/>
    <property type="evidence" value="ECO:0007669"/>
    <property type="project" value="InterPro"/>
</dbReference>
<dbReference type="EMBL" id="CP002343">
    <property type="protein sequence ID" value="ADU49114.1"/>
    <property type="molecule type" value="Genomic_DNA"/>
</dbReference>
<evidence type="ECO:0000313" key="3">
    <source>
        <dbReference type="EMBL" id="ADU49114.1"/>
    </source>
</evidence>
<dbReference type="InterPro" id="IPR056935">
    <property type="entry name" value="Rv0428c-like_C"/>
</dbReference>
<sequence length="362" mass="39400">MRERFVLAPSMPDMADASRDHPSDRTQLTDPSARLTAGSRVVVRRRLADRQVTDVVGRLAERTDDTLFIDTRSGRVEVPRREVVAAKPIPPRPTRPGPAHLRVSLDDLARLGAEGWVAVDEEPFGSWLLRSAPGYTGRANSVLVLGEPPLPLDAAIEHCERWYADRGQRTMFQVNGPSGFVVAEDPTSALLLERGYTAGGGRHDWDRVLVMTGPASGLPAPPAPAPGAPTVEVGETLTDEWLAAYSEGRTPVPGVTEAVLTGSARQLFLSVRDPASARVVAVVRLALHTGWLGVFGLWVHPEHRRRGLARTAMSQVGRIARQDAMPAVYLQVSGDNDPAITFYEGLGFTVHHEYTYLVQPLP</sequence>
<feature type="domain" description="N-acetyltransferase" evidence="2">
    <location>
        <begin position="228"/>
        <end position="362"/>
    </location>
</feature>
<dbReference type="KEGG" id="ica:Intca_2609"/>
<name>E6S8F2_INTC7</name>
<dbReference type="PANTHER" id="PTHR43072">
    <property type="entry name" value="N-ACETYLTRANSFERASE"/>
    <property type="match status" value="1"/>
</dbReference>
<dbReference type="STRING" id="710696.Intca_2609"/>
<dbReference type="Proteomes" id="UP000008914">
    <property type="component" value="Chromosome"/>
</dbReference>
<dbReference type="CDD" id="cd04301">
    <property type="entry name" value="NAT_SF"/>
    <property type="match status" value="1"/>
</dbReference>
<dbReference type="Pfam" id="PF24553">
    <property type="entry name" value="Rv0428c_C"/>
    <property type="match status" value="1"/>
</dbReference>
<gene>
    <name evidence="3" type="ordered locus">Intca_2609</name>
</gene>
<reference evidence="3 4" key="1">
    <citation type="journal article" date="2010" name="Stand. Genomic Sci.">
        <title>Complete genome sequence of Intrasporangium calvum type strain (7 KIP).</title>
        <authorList>
            <person name="Del Rio T.G."/>
            <person name="Chertkov O."/>
            <person name="Yasawong M."/>
            <person name="Lucas S."/>
            <person name="Deshpande S."/>
            <person name="Cheng J.F."/>
            <person name="Detter C."/>
            <person name="Tapia R."/>
            <person name="Han C."/>
            <person name="Goodwin L."/>
            <person name="Pitluck S."/>
            <person name="Liolios K."/>
            <person name="Ivanova N."/>
            <person name="Mavromatis K."/>
            <person name="Pati A."/>
            <person name="Chen A."/>
            <person name="Palaniappan K."/>
            <person name="Land M."/>
            <person name="Hauser L."/>
            <person name="Chang Y.J."/>
            <person name="Jeffries C.D."/>
            <person name="Rohde M."/>
            <person name="Pukall R."/>
            <person name="Sikorski J."/>
            <person name="Goker M."/>
            <person name="Woyke T."/>
            <person name="Bristow J."/>
            <person name="Eisen J.A."/>
            <person name="Markowitz V."/>
            <person name="Hugenholtz P."/>
            <person name="Kyrpides N.C."/>
            <person name="Klenk H.P."/>
            <person name="Lapidus A."/>
        </authorList>
    </citation>
    <scope>NUCLEOTIDE SEQUENCE [LARGE SCALE GENOMIC DNA]</scope>
    <source>
        <strain evidence="4">ATCC 23552 / DSM 43043 / JCM 3097 / NBRC 12989 / 7 KIP</strain>
    </source>
</reference>
<evidence type="ECO:0000259" key="2">
    <source>
        <dbReference type="PROSITE" id="PS51186"/>
    </source>
</evidence>
<dbReference type="PROSITE" id="PS51186">
    <property type="entry name" value="GNAT"/>
    <property type="match status" value="1"/>
</dbReference>
<protein>
    <submittedName>
        <fullName evidence="3">GCN5-related N-acetyltransferase</fullName>
    </submittedName>
</protein>
<evidence type="ECO:0000313" key="4">
    <source>
        <dbReference type="Proteomes" id="UP000008914"/>
    </source>
</evidence>
<dbReference type="Gene3D" id="3.40.630.30">
    <property type="match status" value="1"/>
</dbReference>
<dbReference type="HOGENOM" id="CLU_048109_1_0_11"/>
<dbReference type="InterPro" id="IPR016181">
    <property type="entry name" value="Acyl_CoA_acyltransferase"/>
</dbReference>
<dbReference type="eggNOG" id="COG0456">
    <property type="taxonomic scope" value="Bacteria"/>
</dbReference>
<accession>E6S8F2</accession>